<evidence type="ECO:0000313" key="2">
    <source>
        <dbReference type="EMBL" id="GMT03485.1"/>
    </source>
</evidence>
<comment type="caution">
    <text evidence="2">The sequence shown here is derived from an EMBL/GenBank/DDBJ whole genome shotgun (WGS) entry which is preliminary data.</text>
</comment>
<accession>A0AAV5U9E5</accession>
<name>A0AAV5U9E5_9BILA</name>
<organism evidence="2 3">
    <name type="scientific">Pristionchus entomophagus</name>
    <dbReference type="NCBI Taxonomy" id="358040"/>
    <lineage>
        <taxon>Eukaryota</taxon>
        <taxon>Metazoa</taxon>
        <taxon>Ecdysozoa</taxon>
        <taxon>Nematoda</taxon>
        <taxon>Chromadorea</taxon>
        <taxon>Rhabditida</taxon>
        <taxon>Rhabditina</taxon>
        <taxon>Diplogasteromorpha</taxon>
        <taxon>Diplogasteroidea</taxon>
        <taxon>Neodiplogasteridae</taxon>
        <taxon>Pristionchus</taxon>
    </lineage>
</organism>
<sequence>QMLPLLLLSLLALVAPLPLPRNSTTVVPDVEPLINMPDPAALLAPTTEPTNTMISMCPKKLRIRKGKTTAIPSLIDDKECLCDCAECADTLNNGTDERITLRKGPNFYLTVNGKSANGQRLRRQCGCCG</sequence>
<feature type="non-terminal residue" evidence="2">
    <location>
        <position position="129"/>
    </location>
</feature>
<evidence type="ECO:0000256" key="1">
    <source>
        <dbReference type="SAM" id="SignalP"/>
    </source>
</evidence>
<protein>
    <submittedName>
        <fullName evidence="2">Uncharacterized protein</fullName>
    </submittedName>
</protein>
<keyword evidence="1" id="KW-0732">Signal</keyword>
<feature type="non-terminal residue" evidence="2">
    <location>
        <position position="1"/>
    </location>
</feature>
<feature type="signal peptide" evidence="1">
    <location>
        <begin position="1"/>
        <end position="16"/>
    </location>
</feature>
<dbReference type="AlphaFoldDB" id="A0AAV5U9E5"/>
<reference evidence="2" key="1">
    <citation type="submission" date="2023-10" db="EMBL/GenBank/DDBJ databases">
        <title>Genome assembly of Pristionchus species.</title>
        <authorList>
            <person name="Yoshida K."/>
            <person name="Sommer R.J."/>
        </authorList>
    </citation>
    <scope>NUCLEOTIDE SEQUENCE</scope>
    <source>
        <strain evidence="2">RS0144</strain>
    </source>
</reference>
<evidence type="ECO:0000313" key="3">
    <source>
        <dbReference type="Proteomes" id="UP001432027"/>
    </source>
</evidence>
<dbReference type="EMBL" id="BTSX01000006">
    <property type="protein sequence ID" value="GMT03485.1"/>
    <property type="molecule type" value="Genomic_DNA"/>
</dbReference>
<proteinExistence type="predicted"/>
<gene>
    <name evidence="2" type="ORF">PENTCL1PPCAC_25659</name>
</gene>
<feature type="chain" id="PRO_5043708595" evidence="1">
    <location>
        <begin position="17"/>
        <end position="129"/>
    </location>
</feature>
<keyword evidence="3" id="KW-1185">Reference proteome</keyword>
<dbReference type="Proteomes" id="UP001432027">
    <property type="component" value="Unassembled WGS sequence"/>
</dbReference>